<dbReference type="PANTHER" id="PTHR43591:SF99">
    <property type="entry name" value="OS06G0646000 PROTEIN"/>
    <property type="match status" value="1"/>
</dbReference>
<evidence type="ECO:0000313" key="2">
    <source>
        <dbReference type="EMBL" id="MEQ7848999.1"/>
    </source>
</evidence>
<evidence type="ECO:0000313" key="3">
    <source>
        <dbReference type="Proteomes" id="UP001482520"/>
    </source>
</evidence>
<protein>
    <submittedName>
        <fullName evidence="2">Class I SAM-dependent methyltransferase</fullName>
        <ecNumber evidence="2">2.1.-.-</ecNumber>
    </submittedName>
</protein>
<sequence length="256" mass="26641">MARPRGPARLVSAVGGALGSAYAGARAAGGQVARLPGRVTGGWEGDPLWGAFYDWTVEHPGVGGPLWRLGLGTDQQLLFTAAEEVGHLPDGARVLDVPCGGGVALRSLRADQQVEVVAVDIAEVMLERTRRAAHDRKVDHLVTTVAADVADLPFDDASFDLVVSLMGLHCFPDPAAAVAELARVLRPGGVLSASLLLRGTVPALSPAWQVGRASGLLGPGCSSVELRSWLARGGVQDVTLQVSGAVAYVRGVRRRP</sequence>
<dbReference type="PANTHER" id="PTHR43591">
    <property type="entry name" value="METHYLTRANSFERASE"/>
    <property type="match status" value="1"/>
</dbReference>
<organism evidence="2 3">
    <name type="scientific">Nocardioides kribbensis</name>
    <dbReference type="NCBI Taxonomy" id="305517"/>
    <lineage>
        <taxon>Bacteria</taxon>
        <taxon>Bacillati</taxon>
        <taxon>Actinomycetota</taxon>
        <taxon>Actinomycetes</taxon>
        <taxon>Propionibacteriales</taxon>
        <taxon>Nocardioidaceae</taxon>
        <taxon>Nocardioides</taxon>
    </lineage>
</organism>
<dbReference type="Pfam" id="PF08241">
    <property type="entry name" value="Methyltransf_11"/>
    <property type="match status" value="1"/>
</dbReference>
<reference evidence="2 3" key="1">
    <citation type="submission" date="2024-02" db="EMBL/GenBank/DDBJ databases">
        <title>Full genome sequence of Nocardioides kribbensis.</title>
        <authorList>
            <person name="Poletto B.L."/>
            <person name="Silva G."/>
            <person name="Galante D."/>
            <person name="Campos K.R."/>
            <person name="Santos M.B.N."/>
            <person name="Sacchi C.T."/>
        </authorList>
    </citation>
    <scope>NUCLEOTIDE SEQUENCE [LARGE SCALE GENOMIC DNA]</scope>
    <source>
        <strain evidence="2 3">O4R</strain>
    </source>
</reference>
<dbReference type="EMBL" id="JBEGDP010000026">
    <property type="protein sequence ID" value="MEQ7848999.1"/>
    <property type="molecule type" value="Genomic_DNA"/>
</dbReference>
<proteinExistence type="predicted"/>
<dbReference type="Gene3D" id="3.40.50.150">
    <property type="entry name" value="Vaccinia Virus protein VP39"/>
    <property type="match status" value="1"/>
</dbReference>
<comment type="caution">
    <text evidence="2">The sequence shown here is derived from an EMBL/GenBank/DDBJ whole genome shotgun (WGS) entry which is preliminary data.</text>
</comment>
<gene>
    <name evidence="2" type="ORF">V6R90_17100</name>
</gene>
<dbReference type="GO" id="GO:0032259">
    <property type="term" value="P:methylation"/>
    <property type="evidence" value="ECO:0007669"/>
    <property type="project" value="UniProtKB-KW"/>
</dbReference>
<name>A0ABV1P2M3_9ACTN</name>
<evidence type="ECO:0000259" key="1">
    <source>
        <dbReference type="Pfam" id="PF08241"/>
    </source>
</evidence>
<feature type="domain" description="Methyltransferase type 11" evidence="1">
    <location>
        <begin position="95"/>
        <end position="191"/>
    </location>
</feature>
<dbReference type="CDD" id="cd02440">
    <property type="entry name" value="AdoMet_MTases"/>
    <property type="match status" value="1"/>
</dbReference>
<dbReference type="RefSeq" id="WP_349805382.1">
    <property type="nucleotide sequence ID" value="NZ_JBEGDP010000026.1"/>
</dbReference>
<accession>A0ABV1P2M3</accession>
<dbReference type="SUPFAM" id="SSF53335">
    <property type="entry name" value="S-adenosyl-L-methionine-dependent methyltransferases"/>
    <property type="match status" value="1"/>
</dbReference>
<dbReference type="EC" id="2.1.-.-" evidence="2"/>
<keyword evidence="3" id="KW-1185">Reference proteome</keyword>
<keyword evidence="2" id="KW-0808">Transferase</keyword>
<dbReference type="InterPro" id="IPR013216">
    <property type="entry name" value="Methyltransf_11"/>
</dbReference>
<keyword evidence="2" id="KW-0489">Methyltransferase</keyword>
<dbReference type="InterPro" id="IPR029063">
    <property type="entry name" value="SAM-dependent_MTases_sf"/>
</dbReference>
<dbReference type="GO" id="GO:0008168">
    <property type="term" value="F:methyltransferase activity"/>
    <property type="evidence" value="ECO:0007669"/>
    <property type="project" value="UniProtKB-KW"/>
</dbReference>
<dbReference type="Proteomes" id="UP001482520">
    <property type="component" value="Unassembled WGS sequence"/>
</dbReference>